<accession>C5KXX5</accession>
<dbReference type="GeneID" id="9038897"/>
<sequence length="122" mass="13785">MLTKVASTGLQRAVPRAFCTAVEQLHAAGVVKEPKKEREFARLRDGEESFDVEETRRSSLWWQAIGRNANVTRQEMYMEYKHSLKSLRSLLDYYDIAVPAEQEIDLEKSAASVGLALPKTLG</sequence>
<name>C5KXX5_PERM5</name>
<reference evidence="1 2" key="1">
    <citation type="submission" date="2008-07" db="EMBL/GenBank/DDBJ databases">
        <authorList>
            <person name="El-Sayed N."/>
            <person name="Caler E."/>
            <person name="Inman J."/>
            <person name="Amedeo P."/>
            <person name="Hass B."/>
            <person name="Wortman J."/>
        </authorList>
    </citation>
    <scope>NUCLEOTIDE SEQUENCE [LARGE SCALE GENOMIC DNA]</scope>
    <source>
        <strain evidence="2">ATCC 50983 / TXsc</strain>
    </source>
</reference>
<protein>
    <submittedName>
        <fullName evidence="1">Uncharacterized protein</fullName>
    </submittedName>
</protein>
<dbReference type="AlphaFoldDB" id="C5KXX5"/>
<feature type="non-terminal residue" evidence="1">
    <location>
        <position position="122"/>
    </location>
</feature>
<evidence type="ECO:0000313" key="1">
    <source>
        <dbReference type="EMBL" id="EER10661.1"/>
    </source>
</evidence>
<keyword evidence="2" id="KW-1185">Reference proteome</keyword>
<evidence type="ECO:0000313" key="2">
    <source>
        <dbReference type="Proteomes" id="UP000007800"/>
    </source>
</evidence>
<dbReference type="EMBL" id="GG677259">
    <property type="protein sequence ID" value="EER10661.1"/>
    <property type="molecule type" value="Genomic_DNA"/>
</dbReference>
<gene>
    <name evidence="1" type="ORF">Pmar_PMAR014436</name>
</gene>
<dbReference type="InParanoid" id="C5KXX5"/>
<organism evidence="2">
    <name type="scientific">Perkinsus marinus (strain ATCC 50983 / TXsc)</name>
    <dbReference type="NCBI Taxonomy" id="423536"/>
    <lineage>
        <taxon>Eukaryota</taxon>
        <taxon>Sar</taxon>
        <taxon>Alveolata</taxon>
        <taxon>Perkinsozoa</taxon>
        <taxon>Perkinsea</taxon>
        <taxon>Perkinsida</taxon>
        <taxon>Perkinsidae</taxon>
        <taxon>Perkinsus</taxon>
    </lineage>
</organism>
<proteinExistence type="predicted"/>
<dbReference type="RefSeq" id="XP_002778866.1">
    <property type="nucleotide sequence ID" value="XM_002778820.1"/>
</dbReference>
<dbReference type="Proteomes" id="UP000007800">
    <property type="component" value="Unassembled WGS sequence"/>
</dbReference>
<dbReference type="OrthoDB" id="549775at2759"/>